<evidence type="ECO:0000313" key="1">
    <source>
        <dbReference type="EMBL" id="KAF8878676.1"/>
    </source>
</evidence>
<sequence length="225" mass="26050">MKANMLGDCNLIHHKLPLEVVSYIFQLCMPDTGFFYDAPCHSKRPKLPTPFVLGRVCKAWKQIAWSTPHLWTNTSVDANAVDLQEECRNVEEMLHRSGRMPLSIRITAYDRDTLNYPWYHRLIQLINEHSTRWHVLDLRVPGRHWCLFSGNSQPSSTLQVLRLGDTSPSNEGKYFRIHNATPSPEEVRIDFRLGSLMSVDIQWGCVINLELSTIKFDKFLNWPAS</sequence>
<evidence type="ECO:0008006" key="3">
    <source>
        <dbReference type="Google" id="ProtNLM"/>
    </source>
</evidence>
<dbReference type="AlphaFoldDB" id="A0A9P5NEB3"/>
<dbReference type="OrthoDB" id="2912059at2759"/>
<dbReference type="EMBL" id="JADNYJ010000156">
    <property type="protein sequence ID" value="KAF8878676.1"/>
    <property type="molecule type" value="Genomic_DNA"/>
</dbReference>
<proteinExistence type="predicted"/>
<gene>
    <name evidence="1" type="ORF">CPB84DRAFT_326614</name>
</gene>
<keyword evidence="2" id="KW-1185">Reference proteome</keyword>
<dbReference type="Proteomes" id="UP000724874">
    <property type="component" value="Unassembled WGS sequence"/>
</dbReference>
<comment type="caution">
    <text evidence="1">The sequence shown here is derived from an EMBL/GenBank/DDBJ whole genome shotgun (WGS) entry which is preliminary data.</text>
</comment>
<reference evidence="1" key="1">
    <citation type="submission" date="2020-11" db="EMBL/GenBank/DDBJ databases">
        <authorList>
            <consortium name="DOE Joint Genome Institute"/>
            <person name="Ahrendt S."/>
            <person name="Riley R."/>
            <person name="Andreopoulos W."/>
            <person name="LaButti K."/>
            <person name="Pangilinan J."/>
            <person name="Ruiz-duenas F.J."/>
            <person name="Barrasa J.M."/>
            <person name="Sanchez-Garcia M."/>
            <person name="Camarero S."/>
            <person name="Miyauchi S."/>
            <person name="Serrano A."/>
            <person name="Linde D."/>
            <person name="Babiker R."/>
            <person name="Drula E."/>
            <person name="Ayuso-Fernandez I."/>
            <person name="Pacheco R."/>
            <person name="Padilla G."/>
            <person name="Ferreira P."/>
            <person name="Barriuso J."/>
            <person name="Kellner H."/>
            <person name="Castanera R."/>
            <person name="Alfaro M."/>
            <person name="Ramirez L."/>
            <person name="Pisabarro A.G."/>
            <person name="Kuo A."/>
            <person name="Tritt A."/>
            <person name="Lipzen A."/>
            <person name="He G."/>
            <person name="Yan M."/>
            <person name="Ng V."/>
            <person name="Cullen D."/>
            <person name="Martin F."/>
            <person name="Rosso M.-N."/>
            <person name="Henrissat B."/>
            <person name="Hibbett D."/>
            <person name="Martinez A.T."/>
            <person name="Grigoriev I.V."/>
        </authorList>
    </citation>
    <scope>NUCLEOTIDE SEQUENCE</scope>
    <source>
        <strain evidence="1">AH 44721</strain>
    </source>
</reference>
<dbReference type="Gene3D" id="1.20.1280.50">
    <property type="match status" value="1"/>
</dbReference>
<accession>A0A9P5NEB3</accession>
<protein>
    <recommendedName>
        <fullName evidence="3">F-box domain-containing protein</fullName>
    </recommendedName>
</protein>
<organism evidence="1 2">
    <name type="scientific">Gymnopilus junonius</name>
    <name type="common">Spectacular rustgill mushroom</name>
    <name type="synonym">Gymnopilus spectabilis subsp. junonius</name>
    <dbReference type="NCBI Taxonomy" id="109634"/>
    <lineage>
        <taxon>Eukaryota</taxon>
        <taxon>Fungi</taxon>
        <taxon>Dikarya</taxon>
        <taxon>Basidiomycota</taxon>
        <taxon>Agaricomycotina</taxon>
        <taxon>Agaricomycetes</taxon>
        <taxon>Agaricomycetidae</taxon>
        <taxon>Agaricales</taxon>
        <taxon>Agaricineae</taxon>
        <taxon>Hymenogastraceae</taxon>
        <taxon>Gymnopilus</taxon>
    </lineage>
</organism>
<name>A0A9P5NEB3_GYMJU</name>
<evidence type="ECO:0000313" key="2">
    <source>
        <dbReference type="Proteomes" id="UP000724874"/>
    </source>
</evidence>